<dbReference type="AlphaFoldDB" id="A0A1V3IM35"/>
<evidence type="ECO:0000313" key="4">
    <source>
        <dbReference type="Proteomes" id="UP000188728"/>
    </source>
</evidence>
<proteinExistence type="predicted"/>
<evidence type="ECO:0000313" key="5">
    <source>
        <dbReference type="Proteomes" id="UP000189161"/>
    </source>
</evidence>
<accession>A0A1V3IYQ8</accession>
<dbReference type="OrthoDB" id="7497539at2"/>
<evidence type="ECO:0000313" key="3">
    <source>
        <dbReference type="EMBL" id="OOF47449.1"/>
    </source>
</evidence>
<dbReference type="EMBL" id="MLHK01000083">
    <property type="protein sequence ID" value="OOF42924.1"/>
    <property type="molecule type" value="Genomic_DNA"/>
</dbReference>
<gene>
    <name evidence="2" type="ORF">BKK51_12280</name>
    <name evidence="3" type="ORF">BKK52_09190</name>
</gene>
<dbReference type="RefSeq" id="WP_077474746.1">
    <property type="nucleotide sequence ID" value="NZ_MLHK01000083.1"/>
</dbReference>
<protein>
    <recommendedName>
        <fullName evidence="1">Baseplate protein J-like barrel domain-containing protein</fullName>
    </recommendedName>
</protein>
<reference evidence="4 5" key="1">
    <citation type="submission" date="2016-10" db="EMBL/GenBank/DDBJ databases">
        <title>Rodentibacter gen. nov. and new species.</title>
        <authorList>
            <person name="Christensen H."/>
        </authorList>
    </citation>
    <scope>NUCLEOTIDE SEQUENCE [LARGE SCALE GENOMIC DNA]</scope>
    <source>
        <strain evidence="2 4">H1983213011</strain>
        <strain evidence="3 5">H1987082031</strain>
    </source>
</reference>
<dbReference type="Proteomes" id="UP000189161">
    <property type="component" value="Unassembled WGS sequence"/>
</dbReference>
<organism evidence="2 4">
    <name type="scientific">Rodentibacter trehalosifermentans</name>
    <dbReference type="NCBI Taxonomy" id="1908263"/>
    <lineage>
        <taxon>Bacteria</taxon>
        <taxon>Pseudomonadati</taxon>
        <taxon>Pseudomonadota</taxon>
        <taxon>Gammaproteobacteria</taxon>
        <taxon>Pasteurellales</taxon>
        <taxon>Pasteurellaceae</taxon>
        <taxon>Rodentibacter</taxon>
    </lineage>
</organism>
<dbReference type="InterPro" id="IPR006949">
    <property type="entry name" value="Barrel_Baseplate_J-like"/>
</dbReference>
<accession>A0A1V3IM35</accession>
<evidence type="ECO:0000313" key="2">
    <source>
        <dbReference type="EMBL" id="OOF42924.1"/>
    </source>
</evidence>
<evidence type="ECO:0000259" key="1">
    <source>
        <dbReference type="Pfam" id="PF04865"/>
    </source>
</evidence>
<dbReference type="EMBL" id="MLHL01000053">
    <property type="protein sequence ID" value="OOF47449.1"/>
    <property type="molecule type" value="Genomic_DNA"/>
</dbReference>
<comment type="caution">
    <text evidence="2">The sequence shown here is derived from an EMBL/GenBank/DDBJ whole genome shotgun (WGS) entry which is preliminary data.</text>
</comment>
<name>A0A1V3IM35_9PAST</name>
<feature type="domain" description="Baseplate protein J-like barrel" evidence="1">
    <location>
        <begin position="104"/>
        <end position="180"/>
    </location>
</feature>
<dbReference type="Proteomes" id="UP000188728">
    <property type="component" value="Unassembled WGS sequence"/>
</dbReference>
<dbReference type="Pfam" id="PF04865">
    <property type="entry name" value="Baseplate_J"/>
    <property type="match status" value="1"/>
</dbReference>
<sequence length="395" mass="42969">MTTNVPNIKFTPQGLILPTEQEILSGVLEDIDKAFGGGLNRNLETPQGQLATSLAAIIAEKNNTIAWLVNSLDPDYSDGIMQDSIGKIYFIKRKGQINSTAECEFNGLPGVIIPKGFVVKDENENDWVLDETVSILESGTVIGKFTANGIYPAKAHSINRLSQSIIGLDRVTNPNAAATGIERESRNDFAKRYENSVAINSQGMPATVYANVAKLEGVVSCYVIDNPKGETVRIGASNTALAPHSVYVAVFGGDDKAIAEAIHRYAGNGCDYNGNTTVQVTDERYSEPKPTYQVKFQRPVPTPIHVSVTIKRGAILEAEQLIKQSVIKEFEKNRLKIGATIYAIGFIPDLVEKIGKEYLLDVKVGKSKTQLSDNVQIGIDQIPTLMESNIRVSVV</sequence>
<keyword evidence="5" id="KW-1185">Reference proteome</keyword>